<dbReference type="STRING" id="877455.Metbo_2008"/>
<dbReference type="eggNOG" id="arCOG05065">
    <property type="taxonomic scope" value="Archaea"/>
</dbReference>
<dbReference type="HAMAP" id="MF_01845">
    <property type="entry name" value="UPF0597"/>
    <property type="match status" value="1"/>
</dbReference>
<comment type="cofactor">
    <cofactor evidence="1">
        <name>[4Fe-4S] cluster</name>
        <dbReference type="ChEBI" id="CHEBI:49883"/>
    </cofactor>
</comment>
<gene>
    <name evidence="8" type="ordered locus">Metbo_2008</name>
</gene>
<feature type="domain" description="Serine dehydratase-like alpha subunit" evidence="7">
    <location>
        <begin position="85"/>
        <end position="418"/>
    </location>
</feature>
<organism evidence="8 9">
    <name type="scientific">Methanobacterium lacus (strain AL-21)</name>
    <dbReference type="NCBI Taxonomy" id="877455"/>
    <lineage>
        <taxon>Archaea</taxon>
        <taxon>Methanobacteriati</taxon>
        <taxon>Methanobacteriota</taxon>
        <taxon>Methanomada group</taxon>
        <taxon>Methanobacteria</taxon>
        <taxon>Methanobacteriales</taxon>
        <taxon>Methanobacteriaceae</taxon>
        <taxon>Methanobacterium</taxon>
    </lineage>
</organism>
<dbReference type="GO" id="GO:0051539">
    <property type="term" value="F:4 iron, 4 sulfur cluster binding"/>
    <property type="evidence" value="ECO:0007669"/>
    <property type="project" value="UniProtKB-KW"/>
</dbReference>
<accession>F0TBF8</accession>
<dbReference type="AlphaFoldDB" id="F0TBF8"/>
<dbReference type="GeneID" id="10278468"/>
<evidence type="ECO:0000256" key="2">
    <source>
        <dbReference type="ARBA" id="ARBA00010713"/>
    </source>
</evidence>
<dbReference type="GO" id="GO:0080146">
    <property type="term" value="F:L-cysteine desulfhydrase activity"/>
    <property type="evidence" value="ECO:0007669"/>
    <property type="project" value="TreeGrafter"/>
</dbReference>
<dbReference type="Pfam" id="PF03313">
    <property type="entry name" value="SDH_alpha"/>
    <property type="match status" value="1"/>
</dbReference>
<keyword evidence="4" id="KW-0408">Iron</keyword>
<dbReference type="PANTHER" id="PTHR30501">
    <property type="entry name" value="UPF0597 PROTEIN YHAM"/>
    <property type="match status" value="1"/>
</dbReference>
<keyword evidence="4" id="KW-0004">4Fe-4S</keyword>
<comment type="similarity">
    <text evidence="6">Belongs to the UPF0597 family.</text>
</comment>
<dbReference type="KEGG" id="mel:Metbo_2008"/>
<evidence type="ECO:0000313" key="8">
    <source>
        <dbReference type="EMBL" id="ADZ10227.1"/>
    </source>
</evidence>
<proteinExistence type="inferred from homology"/>
<evidence type="ECO:0000256" key="1">
    <source>
        <dbReference type="ARBA" id="ARBA00001966"/>
    </source>
</evidence>
<reference evidence="8 9" key="2">
    <citation type="journal article" date="2014" name="Int. J. Syst. Evol. Microbiol.">
        <title>Methanobacterium paludis sp. nov. and a novel strain of Methanobacterium lacus isolated from northern peatlands.</title>
        <authorList>
            <person name="Cadillo-Quiroz H."/>
            <person name="Brauer S.L."/>
            <person name="Goodson N."/>
            <person name="Yavitt J.B."/>
            <person name="Zinder S.H."/>
        </authorList>
    </citation>
    <scope>NUCLEOTIDE SEQUENCE [LARGE SCALE GENOMIC DNA]</scope>
    <source>
        <strain evidence="8 9">AL-21</strain>
    </source>
</reference>
<comment type="similarity">
    <text evidence="2">Belongs to the L-cysteine desulfidase family.</text>
</comment>
<evidence type="ECO:0000256" key="4">
    <source>
        <dbReference type="ARBA" id="ARBA00022485"/>
    </source>
</evidence>
<dbReference type="RefSeq" id="WP_013645578.1">
    <property type="nucleotide sequence ID" value="NC_015216.1"/>
</dbReference>
<protein>
    <recommendedName>
        <fullName evidence="6">UPF0597 protein Metbo_2008</fullName>
    </recommendedName>
</protein>
<evidence type="ECO:0000259" key="7">
    <source>
        <dbReference type="Pfam" id="PF03313"/>
    </source>
</evidence>
<keyword evidence="4" id="KW-0479">Metal-binding</keyword>
<comment type="catalytic activity">
    <reaction evidence="5">
        <text>L-cysteine + H2O = hydrogen sulfide + pyruvate + NH4(+) + H(+)</text>
        <dbReference type="Rhea" id="RHEA:24931"/>
        <dbReference type="ChEBI" id="CHEBI:15361"/>
        <dbReference type="ChEBI" id="CHEBI:15377"/>
        <dbReference type="ChEBI" id="CHEBI:15378"/>
        <dbReference type="ChEBI" id="CHEBI:28938"/>
        <dbReference type="ChEBI" id="CHEBI:29919"/>
        <dbReference type="ChEBI" id="CHEBI:35235"/>
        <dbReference type="EC" id="4.4.1.28"/>
    </reaction>
</comment>
<evidence type="ECO:0000256" key="3">
    <source>
        <dbReference type="ARBA" id="ARBA00011233"/>
    </source>
</evidence>
<keyword evidence="4" id="KW-0411">Iron-sulfur</keyword>
<dbReference type="Proteomes" id="UP000007490">
    <property type="component" value="Chromosome"/>
</dbReference>
<evidence type="ECO:0000256" key="5">
    <source>
        <dbReference type="ARBA" id="ARBA00049051"/>
    </source>
</evidence>
<dbReference type="PANTHER" id="PTHR30501:SF2">
    <property type="entry name" value="UPF0597 PROTEIN YHAM"/>
    <property type="match status" value="1"/>
</dbReference>
<dbReference type="EMBL" id="CP002551">
    <property type="protein sequence ID" value="ADZ10227.1"/>
    <property type="molecule type" value="Genomic_DNA"/>
</dbReference>
<dbReference type="HOGENOM" id="CLU_051840_0_0_2"/>
<dbReference type="GO" id="GO:0019450">
    <property type="term" value="P:L-cysteine catabolic process to pyruvate"/>
    <property type="evidence" value="ECO:0007669"/>
    <property type="project" value="TreeGrafter"/>
</dbReference>
<evidence type="ECO:0000313" key="9">
    <source>
        <dbReference type="Proteomes" id="UP000007490"/>
    </source>
</evidence>
<dbReference type="OrthoDB" id="60297at2157"/>
<comment type="subunit">
    <text evidence="3">Homotrimer.</text>
</comment>
<dbReference type="InterPro" id="IPR005130">
    <property type="entry name" value="Ser_deHydtase-like_asu"/>
</dbReference>
<dbReference type="InterPro" id="IPR021144">
    <property type="entry name" value="UPF0597"/>
</dbReference>
<evidence type="ECO:0000256" key="6">
    <source>
        <dbReference type="HAMAP-Rule" id="MF_01845"/>
    </source>
</evidence>
<keyword evidence="9" id="KW-1185">Reference proteome</keyword>
<dbReference type="PIRSF" id="PIRSF006054">
    <property type="entry name" value="UCP006054"/>
    <property type="match status" value="1"/>
</dbReference>
<reference evidence="9" key="1">
    <citation type="submission" date="2011-02" db="EMBL/GenBank/DDBJ databases">
        <title>Complete sequence of Methanobacterium sp. AL-21.</title>
        <authorList>
            <consortium name="US DOE Joint Genome Institute"/>
            <person name="Lucas S."/>
            <person name="Copeland A."/>
            <person name="Lapidus A."/>
            <person name="Cheng J.-F."/>
            <person name="Goodwin L."/>
            <person name="Pitluck S."/>
            <person name="Chertkov O."/>
            <person name="Detter J.C."/>
            <person name="Han C."/>
            <person name="Tapia R."/>
            <person name="Land M."/>
            <person name="Hauser L."/>
            <person name="Kyrpides N."/>
            <person name="Ivanova N."/>
            <person name="Mikhailova N."/>
            <person name="Pagani I."/>
            <person name="Cadillo-Quiroz H."/>
            <person name="Imachi H."/>
            <person name="Zinder S."/>
            <person name="Liu W."/>
            <person name="Woyke T."/>
        </authorList>
    </citation>
    <scope>NUCLEOTIDE SEQUENCE [LARGE SCALE GENOMIC DNA]</scope>
    <source>
        <strain evidence="9">AL-21</strain>
    </source>
</reference>
<name>F0TBF8_METLA</name>
<sequence>MLEEQFFEILNRELVVAMGCTEPIAIVIAAAHAKKHSKGSIEAVNVKASRNIVKNAFSVKIPGTDDCGINLAAALGMYIGASEINMEVLEDIKVEEVDAAKKMVEDGLITVELADTPKKLYVEVTVQTDRSISKAVVEDFHDNLVLVEVDGKKLDVKNSVKPMKNDASMFEDLTLDEILRFVTEVDTDKLGLIKQSIDLNSKISLEGINNCYGIKVGKNIQTNIGGDIFGNDICNHAVALTASGSDARMAGCNLPVMTNSGSGNQGISATTPVVVFGAYVHADEETLIRAVALSNLITIYIKSSLGRLSALCGATVASAGSCCGITYLMGGNNDQIKSALQNILGNVTGIICDGAKAGCALKVATCTTAAIQSVICVMEGQHIQSTDGIVEEDPEDTIKNFCKIGQVGMAEADKIILEIMMDKSNKQKADLESDSK</sequence>